<comment type="caution">
    <text evidence="1">The sequence shown here is derived from an EMBL/GenBank/DDBJ whole genome shotgun (WGS) entry which is preliminary data.</text>
</comment>
<evidence type="ECO:0000313" key="1">
    <source>
        <dbReference type="EMBL" id="KAL3885722.1"/>
    </source>
</evidence>
<reference evidence="1 2" key="1">
    <citation type="submission" date="2024-11" db="EMBL/GenBank/DDBJ databases">
        <title>Chromosome-level genome assembly of the freshwater bivalve Anodonta woodiana.</title>
        <authorList>
            <person name="Chen X."/>
        </authorList>
    </citation>
    <scope>NUCLEOTIDE SEQUENCE [LARGE SCALE GENOMIC DNA]</scope>
    <source>
        <strain evidence="1">MN2024</strain>
        <tissue evidence="1">Gills</tissue>
    </source>
</reference>
<sequence length="205" mass="22943">MYRMTLPRTTAHAAGGHAEFLLAGTPDLCNPRKIGQSYVELGECTVYITRSRSLAKTQMSILGTRQMQKTKATMADMMVTLKLTILLTLIISSHAFSSLRIRSTGPVSTPLQGATIGGLGSHFSTEELLTDVFFRRGDIDHNSKLSASEIESFFLQFTMYTPYVCRIYGRKFVEIADFNGDSQLDRQELVSLLSEMTVNSERRKR</sequence>
<evidence type="ECO:0008006" key="3">
    <source>
        <dbReference type="Google" id="ProtNLM"/>
    </source>
</evidence>
<dbReference type="Proteomes" id="UP001634394">
    <property type="component" value="Unassembled WGS sequence"/>
</dbReference>
<accession>A0ABD3XHI5</accession>
<organism evidence="1 2">
    <name type="scientific">Sinanodonta woodiana</name>
    <name type="common">Chinese pond mussel</name>
    <name type="synonym">Anodonta woodiana</name>
    <dbReference type="NCBI Taxonomy" id="1069815"/>
    <lineage>
        <taxon>Eukaryota</taxon>
        <taxon>Metazoa</taxon>
        <taxon>Spiralia</taxon>
        <taxon>Lophotrochozoa</taxon>
        <taxon>Mollusca</taxon>
        <taxon>Bivalvia</taxon>
        <taxon>Autobranchia</taxon>
        <taxon>Heteroconchia</taxon>
        <taxon>Palaeoheterodonta</taxon>
        <taxon>Unionida</taxon>
        <taxon>Unionoidea</taxon>
        <taxon>Unionidae</taxon>
        <taxon>Unioninae</taxon>
        <taxon>Sinanodonta</taxon>
    </lineage>
</organism>
<proteinExistence type="predicted"/>
<dbReference type="AlphaFoldDB" id="A0ABD3XHI5"/>
<dbReference type="Gene3D" id="1.10.238.10">
    <property type="entry name" value="EF-hand"/>
    <property type="match status" value="1"/>
</dbReference>
<name>A0ABD3XHI5_SINWO</name>
<dbReference type="InterPro" id="IPR011992">
    <property type="entry name" value="EF-hand-dom_pair"/>
</dbReference>
<evidence type="ECO:0000313" key="2">
    <source>
        <dbReference type="Proteomes" id="UP001634394"/>
    </source>
</evidence>
<protein>
    <recommendedName>
        <fullName evidence="3">Calmodulin</fullName>
    </recommendedName>
</protein>
<gene>
    <name evidence="1" type="ORF">ACJMK2_025767</name>
</gene>
<keyword evidence="2" id="KW-1185">Reference proteome</keyword>
<dbReference type="SUPFAM" id="SSF47473">
    <property type="entry name" value="EF-hand"/>
    <property type="match status" value="1"/>
</dbReference>
<dbReference type="EMBL" id="JBJQND010000002">
    <property type="protein sequence ID" value="KAL3885722.1"/>
    <property type="molecule type" value="Genomic_DNA"/>
</dbReference>